<comment type="function">
    <text evidence="7">Single strand-specific metallo-endoribonuclease involved in late-stage 70S ribosome quality control and in maturation of the 3' terminus of the 16S rRNA.</text>
</comment>
<dbReference type="PROSITE" id="PS01306">
    <property type="entry name" value="UPF0054"/>
    <property type="match status" value="1"/>
</dbReference>
<feature type="region of interest" description="Disordered" evidence="8">
    <location>
        <begin position="198"/>
        <end position="218"/>
    </location>
</feature>
<comment type="cofactor">
    <cofactor evidence="7">
        <name>Zn(2+)</name>
        <dbReference type="ChEBI" id="CHEBI:29105"/>
    </cofactor>
    <text evidence="7">Binds 1 zinc ion.</text>
</comment>
<keyword evidence="7" id="KW-0963">Cytoplasm</keyword>
<feature type="binding site" evidence="7">
    <location>
        <position position="167"/>
    </location>
    <ligand>
        <name>Zn(2+)</name>
        <dbReference type="ChEBI" id="CHEBI:29105"/>
        <note>catalytic</note>
    </ligand>
</feature>
<dbReference type="GO" id="GO:0006508">
    <property type="term" value="P:proteolysis"/>
    <property type="evidence" value="ECO:0007669"/>
    <property type="project" value="UniProtKB-KW"/>
</dbReference>
<organism evidence="9">
    <name type="scientific">Neisseria gonorrhoeae</name>
    <dbReference type="NCBI Taxonomy" id="485"/>
    <lineage>
        <taxon>Bacteria</taxon>
        <taxon>Pseudomonadati</taxon>
        <taxon>Pseudomonadota</taxon>
        <taxon>Betaproteobacteria</taxon>
        <taxon>Neisseriales</taxon>
        <taxon>Neisseriaceae</taxon>
        <taxon>Neisseria</taxon>
    </lineage>
</organism>
<dbReference type="AlphaFoldDB" id="A0A378W248"/>
<accession>A0A378W248</accession>
<dbReference type="Gene3D" id="3.40.390.30">
    <property type="entry name" value="Metalloproteases ('zincins'), catalytic domain"/>
    <property type="match status" value="1"/>
</dbReference>
<keyword evidence="2 7" id="KW-0540">Nuclease</keyword>
<comment type="subcellular location">
    <subcellularLocation>
        <location evidence="7">Cytoplasm</location>
    </subcellularLocation>
</comment>
<dbReference type="InterPro" id="IPR020549">
    <property type="entry name" value="YbeY_CS"/>
</dbReference>
<protein>
    <recommendedName>
        <fullName evidence="7">Endoribonuclease YbeY</fullName>
        <ecNumber evidence="7">3.1.-.-</ecNumber>
    </recommendedName>
</protein>
<gene>
    <name evidence="7" type="primary">ybeY</name>
    <name evidence="9" type="ORF">NCTC11421_02685</name>
</gene>
<feature type="binding site" evidence="7">
    <location>
        <position position="173"/>
    </location>
    <ligand>
        <name>Zn(2+)</name>
        <dbReference type="ChEBI" id="CHEBI:29105"/>
        <note>catalytic</note>
    </ligand>
</feature>
<dbReference type="GO" id="GO:0005737">
    <property type="term" value="C:cytoplasm"/>
    <property type="evidence" value="ECO:0007669"/>
    <property type="project" value="UniProtKB-SubCell"/>
</dbReference>
<reference evidence="9" key="1">
    <citation type="submission" date="2018-06" db="EMBL/GenBank/DDBJ databases">
        <authorList>
            <consortium name="Pathogen Informatics"/>
            <person name="Doyle S."/>
        </authorList>
    </citation>
    <scope>NUCLEOTIDE SEQUENCE [LARGE SCALE GENOMIC DNA]</scope>
    <source>
        <strain evidence="9">NCTC11421</strain>
    </source>
</reference>
<evidence type="ECO:0000313" key="9">
    <source>
        <dbReference type="EMBL" id="SUA24682.1"/>
    </source>
</evidence>
<evidence type="ECO:0000256" key="3">
    <source>
        <dbReference type="ARBA" id="ARBA00022723"/>
    </source>
</evidence>
<keyword evidence="5 7" id="KW-0378">Hydrolase</keyword>
<evidence type="ECO:0000256" key="4">
    <source>
        <dbReference type="ARBA" id="ARBA00022759"/>
    </source>
</evidence>
<keyword evidence="9" id="KW-0645">Protease</keyword>
<evidence type="ECO:0000256" key="2">
    <source>
        <dbReference type="ARBA" id="ARBA00022722"/>
    </source>
</evidence>
<evidence type="ECO:0000256" key="5">
    <source>
        <dbReference type="ARBA" id="ARBA00022801"/>
    </source>
</evidence>
<dbReference type="Pfam" id="PF02130">
    <property type="entry name" value="YbeY"/>
    <property type="match status" value="1"/>
</dbReference>
<keyword evidence="4 7" id="KW-0255">Endonuclease</keyword>
<evidence type="ECO:0000256" key="7">
    <source>
        <dbReference type="HAMAP-Rule" id="MF_00009"/>
    </source>
</evidence>
<keyword evidence="6 7" id="KW-0862">Zinc</keyword>
<comment type="similarity">
    <text evidence="1 7">Belongs to the endoribonuclease YbeY family.</text>
</comment>
<feature type="binding site" evidence="7">
    <location>
        <position position="163"/>
    </location>
    <ligand>
        <name>Zn(2+)</name>
        <dbReference type="ChEBI" id="CHEBI:29105"/>
        <note>catalytic</note>
    </ligand>
</feature>
<keyword evidence="3 7" id="KW-0479">Metal-binding</keyword>
<sequence>METAWSLSYFERFFRRHRQVYVIFTPTKHETRHNETRQKYPFLTLQRQRFHLNFENASSAAGIPAERDFYRWAWSALKNEYLRADIGLILLDEEEARAYNRDYRGKDYATNVLSFALNEGEILPCQVSERLYGDLIICPQVVLKEAAEQGKTPERHFAHLTIHGTLHLMGYDHIKDDEAEIMEAEEIRLMRAAGYPNPTERTDIKMDGAQPKTNFLNA</sequence>
<dbReference type="PANTHER" id="PTHR46986">
    <property type="entry name" value="ENDORIBONUCLEASE YBEY, CHLOROPLASTIC"/>
    <property type="match status" value="1"/>
</dbReference>
<dbReference type="PANTHER" id="PTHR46986:SF1">
    <property type="entry name" value="ENDORIBONUCLEASE YBEY, CHLOROPLASTIC"/>
    <property type="match status" value="1"/>
</dbReference>
<dbReference type="InterPro" id="IPR002036">
    <property type="entry name" value="YbeY"/>
</dbReference>
<proteinExistence type="inferred from homology"/>
<keyword evidence="9" id="KW-0482">Metalloprotease</keyword>
<dbReference type="HAMAP" id="MF_00009">
    <property type="entry name" value="Endoribonucl_YbeY"/>
    <property type="match status" value="1"/>
</dbReference>
<dbReference type="InterPro" id="IPR023091">
    <property type="entry name" value="MetalPrtase_cat_dom_sf_prd"/>
</dbReference>
<name>A0A378W248_NEIGO</name>
<dbReference type="SUPFAM" id="SSF55486">
    <property type="entry name" value="Metalloproteases ('zincins'), catalytic domain"/>
    <property type="match status" value="1"/>
</dbReference>
<keyword evidence="7" id="KW-0690">Ribosome biogenesis</keyword>
<evidence type="ECO:0000256" key="6">
    <source>
        <dbReference type="ARBA" id="ARBA00022833"/>
    </source>
</evidence>
<dbReference type="EC" id="3.1.-.-" evidence="7"/>
<dbReference type="EMBL" id="UGRI01000001">
    <property type="protein sequence ID" value="SUA24682.1"/>
    <property type="molecule type" value="Genomic_DNA"/>
</dbReference>
<dbReference type="NCBIfam" id="TIGR00043">
    <property type="entry name" value="rRNA maturation RNase YbeY"/>
    <property type="match status" value="1"/>
</dbReference>
<dbReference type="GO" id="GO:0004222">
    <property type="term" value="F:metalloendopeptidase activity"/>
    <property type="evidence" value="ECO:0007669"/>
    <property type="project" value="InterPro"/>
</dbReference>
<dbReference type="GO" id="GO:0004521">
    <property type="term" value="F:RNA endonuclease activity"/>
    <property type="evidence" value="ECO:0007669"/>
    <property type="project" value="UniProtKB-UniRule"/>
</dbReference>
<evidence type="ECO:0000256" key="8">
    <source>
        <dbReference type="SAM" id="MobiDB-lite"/>
    </source>
</evidence>
<keyword evidence="7" id="KW-0698">rRNA processing</keyword>
<evidence type="ECO:0000256" key="1">
    <source>
        <dbReference type="ARBA" id="ARBA00010875"/>
    </source>
</evidence>
<dbReference type="GO" id="GO:0008270">
    <property type="term" value="F:zinc ion binding"/>
    <property type="evidence" value="ECO:0007669"/>
    <property type="project" value="UniProtKB-UniRule"/>
</dbReference>
<dbReference type="GO" id="GO:0006364">
    <property type="term" value="P:rRNA processing"/>
    <property type="evidence" value="ECO:0007669"/>
    <property type="project" value="UniProtKB-UniRule"/>
</dbReference>